<dbReference type="RefSeq" id="WP_165143601.1">
    <property type="nucleotide sequence ID" value="NZ_JAALLT010000004.1"/>
</dbReference>
<dbReference type="Pfam" id="PF05368">
    <property type="entry name" value="NmrA"/>
    <property type="match status" value="1"/>
</dbReference>
<dbReference type="InterPro" id="IPR008030">
    <property type="entry name" value="NmrA-like"/>
</dbReference>
<evidence type="ECO:0000313" key="3">
    <source>
        <dbReference type="Proteomes" id="UP000473278"/>
    </source>
</evidence>
<dbReference type="InterPro" id="IPR036291">
    <property type="entry name" value="NAD(P)-bd_dom_sf"/>
</dbReference>
<name>A0A6M1T1D2_9BACT</name>
<feature type="domain" description="NmrA-like" evidence="1">
    <location>
        <begin position="3"/>
        <end position="254"/>
    </location>
</feature>
<keyword evidence="3" id="KW-1185">Reference proteome</keyword>
<comment type="caution">
    <text evidence="2">The sequence shown here is derived from an EMBL/GenBank/DDBJ whole genome shotgun (WGS) entry which is preliminary data.</text>
</comment>
<organism evidence="2 3">
    <name type="scientific">Halalkalibaculum roseum</name>
    <dbReference type="NCBI Taxonomy" id="2709311"/>
    <lineage>
        <taxon>Bacteria</taxon>
        <taxon>Pseudomonadati</taxon>
        <taxon>Balneolota</taxon>
        <taxon>Balneolia</taxon>
        <taxon>Balneolales</taxon>
        <taxon>Balneolaceae</taxon>
        <taxon>Halalkalibaculum</taxon>
    </lineage>
</organism>
<dbReference type="Gene3D" id="3.90.25.10">
    <property type="entry name" value="UDP-galactose 4-epimerase, domain 1"/>
    <property type="match status" value="1"/>
</dbReference>
<evidence type="ECO:0000259" key="1">
    <source>
        <dbReference type="Pfam" id="PF05368"/>
    </source>
</evidence>
<dbReference type="EMBL" id="JAALLT010000004">
    <property type="protein sequence ID" value="NGP77906.1"/>
    <property type="molecule type" value="Genomic_DNA"/>
</dbReference>
<sequence>MKTLVIGGTGTVGSEVVNQLLTEETGIVVLTRSSDNFEKLPEGVEGVVGDLLQPKTLRSIFKEVDRVFMLNAVSPTECSEGLMALLAAKSERVKKIVYLSVHNVDDAPHLPHFGAKIPIEQAIKETGIDYTILRANNFYQNDYWFKDAILQYGVYPQPIGDVGLSRVDIRDIAEAAAIALTTDQAANEILNLVGPEVLTGEQTAEIWSEALDKSISYGGNDLDSWEEQMLQYMPDWMVYDFRHMYAYFQEHGLKAGEGDVERLTELLGHEPVSFKVFAKQTAIEW</sequence>
<dbReference type="PANTHER" id="PTHR43162:SF1">
    <property type="entry name" value="PRESTALK A DIFFERENTIATION PROTEIN A"/>
    <property type="match status" value="1"/>
</dbReference>
<protein>
    <submittedName>
        <fullName evidence="2">NmrA family NAD(P)-binding protein</fullName>
    </submittedName>
</protein>
<dbReference type="InterPro" id="IPR051604">
    <property type="entry name" value="Ergot_Alk_Oxidoreductase"/>
</dbReference>
<reference evidence="2 3" key="1">
    <citation type="submission" date="2020-02" db="EMBL/GenBank/DDBJ databases">
        <title>Balneolaceae bacterium YR4-1, complete genome.</title>
        <authorList>
            <person name="Li Y."/>
            <person name="Wu S."/>
        </authorList>
    </citation>
    <scope>NUCLEOTIDE SEQUENCE [LARGE SCALE GENOMIC DNA]</scope>
    <source>
        <strain evidence="2 3">YR4-1</strain>
    </source>
</reference>
<dbReference type="PANTHER" id="PTHR43162">
    <property type="match status" value="1"/>
</dbReference>
<gene>
    <name evidence="2" type="ORF">G3570_14755</name>
</gene>
<dbReference type="AlphaFoldDB" id="A0A6M1T1D2"/>
<accession>A0A6M1T1D2</accession>
<evidence type="ECO:0000313" key="2">
    <source>
        <dbReference type="EMBL" id="NGP77906.1"/>
    </source>
</evidence>
<dbReference type="Proteomes" id="UP000473278">
    <property type="component" value="Unassembled WGS sequence"/>
</dbReference>
<dbReference type="Gene3D" id="3.40.50.720">
    <property type="entry name" value="NAD(P)-binding Rossmann-like Domain"/>
    <property type="match status" value="1"/>
</dbReference>
<dbReference type="SUPFAM" id="SSF51735">
    <property type="entry name" value="NAD(P)-binding Rossmann-fold domains"/>
    <property type="match status" value="1"/>
</dbReference>
<proteinExistence type="predicted"/>